<sequence>MSELDRLRHGPVRVSGPQTVRALERATEIAALGMVELDVSGVPPRRLAELSRYGIDGKASLLRRHSDRRRLATLLATAVRLTTRAVDDALDLSDVLSVWQRRGGLARPCPVVVGCVQRHAMRGDRLCGTIDGAPGHAFAATCRGGWAHLPYVPDKITSL</sequence>
<dbReference type="EMBL" id="JBHMEI010000045">
    <property type="protein sequence ID" value="MFB9207075.1"/>
    <property type="molecule type" value="Genomic_DNA"/>
</dbReference>
<evidence type="ECO:0000313" key="2">
    <source>
        <dbReference type="Proteomes" id="UP001589647"/>
    </source>
</evidence>
<gene>
    <name evidence="1" type="ORF">ACFFV7_38195</name>
</gene>
<keyword evidence="2" id="KW-1185">Reference proteome</keyword>
<dbReference type="Proteomes" id="UP001589647">
    <property type="component" value="Unassembled WGS sequence"/>
</dbReference>
<name>A0ABV5IR97_9ACTN</name>
<protein>
    <submittedName>
        <fullName evidence="1">Uncharacterized protein</fullName>
    </submittedName>
</protein>
<dbReference type="RefSeq" id="WP_229825092.1">
    <property type="nucleotide sequence ID" value="NZ_BMRC01000051.1"/>
</dbReference>
<reference evidence="1 2" key="1">
    <citation type="submission" date="2024-09" db="EMBL/GenBank/DDBJ databases">
        <authorList>
            <person name="Sun Q."/>
            <person name="Mori K."/>
        </authorList>
    </citation>
    <scope>NUCLEOTIDE SEQUENCE [LARGE SCALE GENOMIC DNA]</scope>
    <source>
        <strain evidence="1 2">CCM 3426</strain>
    </source>
</reference>
<proteinExistence type="predicted"/>
<evidence type="ECO:0000313" key="1">
    <source>
        <dbReference type="EMBL" id="MFB9207075.1"/>
    </source>
</evidence>
<organism evidence="1 2">
    <name type="scientific">Nonomuraea spiralis</name>
    <dbReference type="NCBI Taxonomy" id="46182"/>
    <lineage>
        <taxon>Bacteria</taxon>
        <taxon>Bacillati</taxon>
        <taxon>Actinomycetota</taxon>
        <taxon>Actinomycetes</taxon>
        <taxon>Streptosporangiales</taxon>
        <taxon>Streptosporangiaceae</taxon>
        <taxon>Nonomuraea</taxon>
    </lineage>
</organism>
<comment type="caution">
    <text evidence="1">The sequence shown here is derived from an EMBL/GenBank/DDBJ whole genome shotgun (WGS) entry which is preliminary data.</text>
</comment>
<accession>A0ABV5IR97</accession>